<proteinExistence type="predicted"/>
<dbReference type="SUPFAM" id="SSF51161">
    <property type="entry name" value="Trimeric LpxA-like enzymes"/>
    <property type="match status" value="1"/>
</dbReference>
<dbReference type="Gene3D" id="3.90.550.10">
    <property type="entry name" value="Spore Coat Polysaccharide Biosynthesis Protein SpsA, Chain A"/>
    <property type="match status" value="1"/>
</dbReference>
<feature type="domain" description="Nucleotidyl transferase" evidence="9">
    <location>
        <begin position="4"/>
        <end position="233"/>
    </location>
</feature>
<keyword evidence="3 10" id="KW-0808">Transferase</keyword>
<dbReference type="CDD" id="cd04181">
    <property type="entry name" value="NTP_transferase"/>
    <property type="match status" value="1"/>
</dbReference>
<dbReference type="SUPFAM" id="SSF53448">
    <property type="entry name" value="Nucleotide-diphospho-sugar transferases"/>
    <property type="match status" value="1"/>
</dbReference>
<dbReference type="InterPro" id="IPR005835">
    <property type="entry name" value="NTP_transferase_dom"/>
</dbReference>
<evidence type="ECO:0000313" key="10">
    <source>
        <dbReference type="EMBL" id="ADL19496.1"/>
    </source>
</evidence>
<keyword evidence="6" id="KW-0012">Acyltransferase</keyword>
<evidence type="ECO:0000256" key="3">
    <source>
        <dbReference type="ARBA" id="ARBA00022679"/>
    </source>
</evidence>
<dbReference type="NCBIfam" id="TIGR03992">
    <property type="entry name" value="Arch_glmU"/>
    <property type="match status" value="1"/>
</dbReference>
<evidence type="ECO:0000256" key="5">
    <source>
        <dbReference type="ARBA" id="ARBA00023268"/>
    </source>
</evidence>
<sequence>MKLVILAAGKGTRLQPLTETRPKPLLPILGEPLLCRHLRLFANHISPDEVIIVTSYMKDVISNAITKCAGNLNFKISFVDQGEERGTGDAIRVAMEFGGPGKYLIVYGDLFLSERAYDVISSMRPYTVLTAKAKEPWNYGVVKISEGKLTGVVEKPPKEEVKSDLVYSGALSVDYDFIEYLRRIRPSPRGEFEVTDAINVLASKNDVNTVSIDVDDWLDVGRPWDYLLANRRALRELKGQIVKGEIHSTAVIEGPVYIGEGSEVAPYTVIEGPVYIGNNVKVGPSTHIRPETVLLDGSKAGYAVELKGSVLMEYARAPHFNYVGDSVIGEDVNLGAGTITANLRFDHNSIKMSVKDQLVDTGLQKLGAIMGGHSQTGINVSLMPGVKVGSYAIIYPGCVVRRDVKSREVFRC</sequence>
<dbReference type="FunCoup" id="D9Q2F8">
    <property type="interactions" value="13"/>
</dbReference>
<dbReference type="GO" id="GO:0003977">
    <property type="term" value="F:UDP-N-acetylglucosamine diphosphorylase activity"/>
    <property type="evidence" value="ECO:0007669"/>
    <property type="project" value="UniProtKB-EC"/>
</dbReference>
<dbReference type="InterPro" id="IPR023915">
    <property type="entry name" value="Bifunctiontional_GlmU_arc-type"/>
</dbReference>
<dbReference type="Gene3D" id="2.160.10.10">
    <property type="entry name" value="Hexapeptide repeat proteins"/>
    <property type="match status" value="1"/>
</dbReference>
<dbReference type="STRING" id="666510.ASAC_1091"/>
<evidence type="ECO:0000256" key="1">
    <source>
        <dbReference type="ARBA" id="ARBA00005166"/>
    </source>
</evidence>
<evidence type="ECO:0000256" key="2">
    <source>
        <dbReference type="ARBA" id="ARBA00005208"/>
    </source>
</evidence>
<keyword evidence="5" id="KW-0511">Multifunctional enzyme</keyword>
<keyword evidence="11" id="KW-1185">Reference proteome</keyword>
<dbReference type="KEGG" id="asc:ASAC_1091"/>
<dbReference type="InterPro" id="IPR011004">
    <property type="entry name" value="Trimer_LpxA-like_sf"/>
</dbReference>
<comment type="pathway">
    <text evidence="1">Nucleotide-sugar biosynthesis; UDP-N-acetyl-alpha-D-glucosamine biosynthesis; N-acetyl-alpha-D-glucosamine 1-phosphate from alpha-D-glucosamine 6-phosphate (route II): step 2/2.</text>
</comment>
<dbReference type="GO" id="GO:0019134">
    <property type="term" value="F:glucosamine-1-phosphate N-acetyltransferase activity"/>
    <property type="evidence" value="ECO:0007669"/>
    <property type="project" value="UniProtKB-EC"/>
</dbReference>
<gene>
    <name evidence="10" type="ordered locus">ASAC_1091</name>
</gene>
<dbReference type="InterPro" id="IPR050065">
    <property type="entry name" value="GlmU-like"/>
</dbReference>
<evidence type="ECO:0000256" key="6">
    <source>
        <dbReference type="ARBA" id="ARBA00023315"/>
    </source>
</evidence>
<name>D9Q2F8_ACIS3</name>
<dbReference type="UniPathway" id="UPA00113">
    <property type="reaction ID" value="UER00532"/>
</dbReference>
<comment type="pathway">
    <text evidence="2">Nucleotide-sugar biosynthesis; UDP-N-acetyl-alpha-D-glucosamine biosynthesis; UDP-N-acetyl-alpha-D-glucosamine from N-acetyl-alpha-D-glucosamine 1-phosphate: step 1/1.</text>
</comment>
<dbReference type="GO" id="GO:0006048">
    <property type="term" value="P:UDP-N-acetylglucosamine biosynthetic process"/>
    <property type="evidence" value="ECO:0007669"/>
    <property type="project" value="UniProtKB-UniPathway"/>
</dbReference>
<accession>D9Q2F8</accession>
<dbReference type="InterPro" id="IPR029044">
    <property type="entry name" value="Nucleotide-diphossugar_trans"/>
</dbReference>
<dbReference type="InParanoid" id="D9Q2F8"/>
<dbReference type="OrthoDB" id="15372at2157"/>
<dbReference type="PANTHER" id="PTHR43584">
    <property type="entry name" value="NUCLEOTIDYL TRANSFERASE"/>
    <property type="match status" value="1"/>
</dbReference>
<evidence type="ECO:0000256" key="7">
    <source>
        <dbReference type="ARBA" id="ARBA00048247"/>
    </source>
</evidence>
<evidence type="ECO:0000259" key="9">
    <source>
        <dbReference type="Pfam" id="PF00483"/>
    </source>
</evidence>
<comment type="catalytic activity">
    <reaction evidence="7">
        <text>alpha-D-glucosamine 1-phosphate + acetyl-CoA = N-acetyl-alpha-D-glucosamine 1-phosphate + CoA + H(+)</text>
        <dbReference type="Rhea" id="RHEA:13725"/>
        <dbReference type="ChEBI" id="CHEBI:15378"/>
        <dbReference type="ChEBI" id="CHEBI:57287"/>
        <dbReference type="ChEBI" id="CHEBI:57288"/>
        <dbReference type="ChEBI" id="CHEBI:57776"/>
        <dbReference type="ChEBI" id="CHEBI:58516"/>
        <dbReference type="EC" id="2.3.1.157"/>
    </reaction>
</comment>
<comment type="catalytic activity">
    <reaction evidence="8">
        <text>N-acetyl-alpha-D-glucosamine 1-phosphate + UTP + H(+) = UDP-N-acetyl-alpha-D-glucosamine + diphosphate</text>
        <dbReference type="Rhea" id="RHEA:13509"/>
        <dbReference type="ChEBI" id="CHEBI:15378"/>
        <dbReference type="ChEBI" id="CHEBI:33019"/>
        <dbReference type="ChEBI" id="CHEBI:46398"/>
        <dbReference type="ChEBI" id="CHEBI:57705"/>
        <dbReference type="ChEBI" id="CHEBI:57776"/>
        <dbReference type="EC" id="2.7.7.23"/>
    </reaction>
</comment>
<protein>
    <submittedName>
        <fullName evidence="10">Putative nucleotidyl transferase</fullName>
    </submittedName>
</protein>
<dbReference type="RefSeq" id="WP_013267008.1">
    <property type="nucleotide sequence ID" value="NC_014374.1"/>
</dbReference>
<reference evidence="10 11" key="1">
    <citation type="journal article" date="2010" name="Appl. Environ. Microbiol.">
        <title>The genome sequence of the crenarchaeon Acidilobus saccharovorans supports a new order, Acidilobales, and suggests an important ecological role in terrestrial acidic hot springs.</title>
        <authorList>
            <person name="Mardanov A.V."/>
            <person name="Svetlitchnyi V.A."/>
            <person name="Beletsky A.V."/>
            <person name="Prokofeva M.I."/>
            <person name="Bonch-Osmolovskaya E.A."/>
            <person name="Ravin N.V."/>
            <person name="Skryabin K.G."/>
        </authorList>
    </citation>
    <scope>NUCLEOTIDE SEQUENCE [LARGE SCALE GENOMIC DNA]</scope>
    <source>
        <strain evidence="11">DSM 16705 / JCM 18335 / VKM B-2471 / 345-15</strain>
    </source>
</reference>
<dbReference type="Pfam" id="PF00483">
    <property type="entry name" value="NTP_transferase"/>
    <property type="match status" value="1"/>
</dbReference>
<evidence type="ECO:0000313" key="11">
    <source>
        <dbReference type="Proteomes" id="UP000000346"/>
    </source>
</evidence>
<dbReference type="AlphaFoldDB" id="D9Q2F8"/>
<keyword evidence="4" id="KW-0548">Nucleotidyltransferase</keyword>
<evidence type="ECO:0000256" key="4">
    <source>
        <dbReference type="ARBA" id="ARBA00022695"/>
    </source>
</evidence>
<dbReference type="Proteomes" id="UP000000346">
    <property type="component" value="Chromosome"/>
</dbReference>
<dbReference type="HOGENOM" id="CLU_029499_0_1_2"/>
<dbReference type="EMBL" id="CP001742">
    <property type="protein sequence ID" value="ADL19496.1"/>
    <property type="molecule type" value="Genomic_DNA"/>
</dbReference>
<organism evidence="10 11">
    <name type="scientific">Acidilobus saccharovorans (strain DSM 16705 / JCM 18335 / VKM B-2471 / 345-15)</name>
    <dbReference type="NCBI Taxonomy" id="666510"/>
    <lineage>
        <taxon>Archaea</taxon>
        <taxon>Thermoproteota</taxon>
        <taxon>Thermoprotei</taxon>
        <taxon>Acidilobales</taxon>
        <taxon>Acidilobaceae</taxon>
        <taxon>Acidilobus</taxon>
    </lineage>
</organism>
<dbReference type="GeneID" id="9499338"/>
<evidence type="ECO:0000256" key="8">
    <source>
        <dbReference type="ARBA" id="ARBA00048493"/>
    </source>
</evidence>
<dbReference type="eggNOG" id="arCOG00666">
    <property type="taxonomic scope" value="Archaea"/>
</dbReference>
<dbReference type="PANTHER" id="PTHR43584:SF8">
    <property type="entry name" value="N-ACETYLMURAMATE ALPHA-1-PHOSPHATE URIDYLYLTRANSFERASE"/>
    <property type="match status" value="1"/>
</dbReference>
<dbReference type="CDD" id="cd05636">
    <property type="entry name" value="LbH_G1P_TT_C_like"/>
    <property type="match status" value="1"/>
</dbReference>